<reference evidence="2" key="1">
    <citation type="submission" date="2021-02" db="EMBL/GenBank/DDBJ databases">
        <authorList>
            <person name="Vanwijnsberghe S."/>
        </authorList>
    </citation>
    <scope>NUCLEOTIDE SEQUENCE</scope>
    <source>
        <strain evidence="2">R-70211</strain>
    </source>
</reference>
<evidence type="ECO:0000313" key="2">
    <source>
        <dbReference type="EMBL" id="CAE6869244.1"/>
    </source>
</evidence>
<evidence type="ECO:0000313" key="3">
    <source>
        <dbReference type="Proteomes" id="UP000675121"/>
    </source>
</evidence>
<gene>
    <name evidence="2" type="ORF">R70211_01075</name>
</gene>
<dbReference type="RefSeq" id="WP_236060752.1">
    <property type="nucleotide sequence ID" value="NZ_CAJNAS010000002.1"/>
</dbReference>
<evidence type="ECO:0000256" key="1">
    <source>
        <dbReference type="SAM" id="SignalP"/>
    </source>
</evidence>
<organism evidence="2 3">
    <name type="scientific">Paraburkholderia domus</name>
    <dbReference type="NCBI Taxonomy" id="2793075"/>
    <lineage>
        <taxon>Bacteria</taxon>
        <taxon>Pseudomonadati</taxon>
        <taxon>Pseudomonadota</taxon>
        <taxon>Betaproteobacteria</taxon>
        <taxon>Burkholderiales</taxon>
        <taxon>Burkholderiaceae</taxon>
        <taxon>Paraburkholderia</taxon>
    </lineage>
</organism>
<sequence length="131" mass="13902">MMKSGSALLTIFLGVVAFNVSAADFDGSKPLLCATIEAHTCDLGVACSRSLPEDIGAPKFLSLDFAKKVIVGPVRTTPMLNVNQDPKQIVIEGMELGYGWTLVLDSGDGSMTLMIVNNANAYVLFGNCTTR</sequence>
<name>A0A9N8MMB0_9BURK</name>
<dbReference type="EMBL" id="CAJNAS010000002">
    <property type="protein sequence ID" value="CAE6869244.1"/>
    <property type="molecule type" value="Genomic_DNA"/>
</dbReference>
<dbReference type="AlphaFoldDB" id="A0A9N8MMB0"/>
<protein>
    <recommendedName>
        <fullName evidence="4">Secreted protein</fullName>
    </recommendedName>
</protein>
<dbReference type="Proteomes" id="UP000675121">
    <property type="component" value="Unassembled WGS sequence"/>
</dbReference>
<keyword evidence="3" id="KW-1185">Reference proteome</keyword>
<keyword evidence="1" id="KW-0732">Signal</keyword>
<comment type="caution">
    <text evidence="2">The sequence shown here is derived from an EMBL/GenBank/DDBJ whole genome shotgun (WGS) entry which is preliminary data.</text>
</comment>
<accession>A0A9N8MMB0</accession>
<evidence type="ECO:0008006" key="4">
    <source>
        <dbReference type="Google" id="ProtNLM"/>
    </source>
</evidence>
<feature type="signal peptide" evidence="1">
    <location>
        <begin position="1"/>
        <end position="22"/>
    </location>
</feature>
<feature type="chain" id="PRO_5040200314" description="Secreted protein" evidence="1">
    <location>
        <begin position="23"/>
        <end position="131"/>
    </location>
</feature>
<proteinExistence type="predicted"/>